<dbReference type="EMBL" id="JADINF010000191">
    <property type="protein sequence ID" value="MBO8424837.1"/>
    <property type="molecule type" value="Genomic_DNA"/>
</dbReference>
<evidence type="ECO:0000313" key="2">
    <source>
        <dbReference type="Proteomes" id="UP000727857"/>
    </source>
</evidence>
<evidence type="ECO:0000313" key="1">
    <source>
        <dbReference type="EMBL" id="MBO8424837.1"/>
    </source>
</evidence>
<proteinExistence type="predicted"/>
<protein>
    <submittedName>
        <fullName evidence="1">DUF523 domain-containing protein</fullName>
    </submittedName>
</protein>
<dbReference type="InterPro" id="IPR007553">
    <property type="entry name" value="2-thiour_desulf"/>
</dbReference>
<dbReference type="Pfam" id="PF04463">
    <property type="entry name" value="2-thiour_desulf"/>
    <property type="match status" value="1"/>
</dbReference>
<gene>
    <name evidence="1" type="ORF">IAB16_07435</name>
</gene>
<comment type="caution">
    <text evidence="1">The sequence shown here is derived from an EMBL/GenBank/DDBJ whole genome shotgun (WGS) entry which is preliminary data.</text>
</comment>
<dbReference type="Proteomes" id="UP000727857">
    <property type="component" value="Unassembled WGS sequence"/>
</dbReference>
<accession>A0A940DIJ7</accession>
<dbReference type="AlphaFoldDB" id="A0A940DIJ7"/>
<reference evidence="1" key="2">
    <citation type="journal article" date="2021" name="PeerJ">
        <title>Extensive microbial diversity within the chicken gut microbiome revealed by metagenomics and culture.</title>
        <authorList>
            <person name="Gilroy R."/>
            <person name="Ravi A."/>
            <person name="Getino M."/>
            <person name="Pursley I."/>
            <person name="Horton D.L."/>
            <person name="Alikhan N.F."/>
            <person name="Baker D."/>
            <person name="Gharbi K."/>
            <person name="Hall N."/>
            <person name="Watson M."/>
            <person name="Adriaenssens E.M."/>
            <person name="Foster-Nyarko E."/>
            <person name="Jarju S."/>
            <person name="Secka A."/>
            <person name="Antonio M."/>
            <person name="Oren A."/>
            <person name="Chaudhuri R.R."/>
            <person name="La Ragione R."/>
            <person name="Hildebrand F."/>
            <person name="Pallen M.J."/>
        </authorList>
    </citation>
    <scope>NUCLEOTIDE SEQUENCE</scope>
    <source>
        <strain evidence="1">517</strain>
    </source>
</reference>
<sequence length="151" mass="16497">MKKVLVSACILGVNCKYNGKNNFNAEIVELLKGREIVSVCPEALAGAGTPRPPAEIRNGKVYDINGRDIDESYRKGVERALKEFAQEDIVCAILQPRSPTCGVREIYDGTFTGKLIEGRGIFARALTVIGIPVFDADEVENIRKAIALTED</sequence>
<organism evidence="1 2">
    <name type="scientific">Candidatus Stercoripulliclostridium pullicola</name>
    <dbReference type="NCBI Taxonomy" id="2840953"/>
    <lineage>
        <taxon>Bacteria</taxon>
        <taxon>Bacillati</taxon>
        <taxon>Bacillota</taxon>
        <taxon>Clostridia</taxon>
        <taxon>Eubacteriales</taxon>
        <taxon>Candidatus Stercoripulliclostridium</taxon>
    </lineage>
</organism>
<name>A0A940DIJ7_9FIRM</name>
<reference evidence="1" key="1">
    <citation type="submission" date="2020-10" db="EMBL/GenBank/DDBJ databases">
        <authorList>
            <person name="Gilroy R."/>
        </authorList>
    </citation>
    <scope>NUCLEOTIDE SEQUENCE</scope>
    <source>
        <strain evidence="1">517</strain>
    </source>
</reference>
<dbReference type="PANTHER" id="PTHR30087:SF1">
    <property type="entry name" value="HYPOTHETICAL CYTOSOLIC PROTEIN"/>
    <property type="match status" value="1"/>
</dbReference>
<dbReference type="PANTHER" id="PTHR30087">
    <property type="entry name" value="INNER MEMBRANE PROTEIN"/>
    <property type="match status" value="1"/>
</dbReference>